<keyword evidence="2 4" id="KW-0238">DNA-binding</keyword>
<dbReference type="InterPro" id="IPR050090">
    <property type="entry name" value="Tyrosine_recombinase_XerCD"/>
</dbReference>
<dbReference type="SUPFAM" id="SSF56349">
    <property type="entry name" value="DNA breaking-rejoining enzymes"/>
    <property type="match status" value="1"/>
</dbReference>
<keyword evidence="3" id="KW-0233">DNA recombination</keyword>
<dbReference type="Pfam" id="PF22022">
    <property type="entry name" value="Phage_int_M"/>
    <property type="match status" value="1"/>
</dbReference>
<dbReference type="GO" id="GO:0006310">
    <property type="term" value="P:DNA recombination"/>
    <property type="evidence" value="ECO:0007669"/>
    <property type="project" value="UniProtKB-KW"/>
</dbReference>
<dbReference type="STRING" id="467200.SSRG_03707"/>
<dbReference type="InterPro" id="IPR044068">
    <property type="entry name" value="CB"/>
</dbReference>
<feature type="domain" description="Tyr recombinase" evidence="5">
    <location>
        <begin position="200"/>
        <end position="417"/>
    </location>
</feature>
<dbReference type="CDD" id="cd01189">
    <property type="entry name" value="INT_ICEBs1_C_like"/>
    <property type="match status" value="1"/>
</dbReference>
<dbReference type="InterPro" id="IPR010998">
    <property type="entry name" value="Integrase_recombinase_N"/>
</dbReference>
<proteinExistence type="inferred from homology"/>
<dbReference type="GO" id="GO:0015074">
    <property type="term" value="P:DNA integration"/>
    <property type="evidence" value="ECO:0007669"/>
    <property type="project" value="InterPro"/>
</dbReference>
<dbReference type="Proteomes" id="UP000002968">
    <property type="component" value="Unassembled WGS sequence"/>
</dbReference>
<dbReference type="InterPro" id="IPR053876">
    <property type="entry name" value="Phage_int_M"/>
</dbReference>
<comment type="similarity">
    <text evidence="1">Belongs to the 'phage' integrase family.</text>
</comment>
<evidence type="ECO:0000256" key="4">
    <source>
        <dbReference type="PROSITE-ProRule" id="PRU01248"/>
    </source>
</evidence>
<evidence type="ECO:0000313" key="7">
    <source>
        <dbReference type="EMBL" id="EFL40903.1"/>
    </source>
</evidence>
<dbReference type="GO" id="GO:0003677">
    <property type="term" value="F:DNA binding"/>
    <property type="evidence" value="ECO:0007669"/>
    <property type="project" value="UniProtKB-UniRule"/>
</dbReference>
<sequence length="436" mass="48294">MRGSPCCALREDRRRMAGHIQDRWYKTEADANGKPVKAKTDRHGTGLRYRARYVGPDGTEKSKSFRDKELRLAKQWLAHIEADMSRGQYVDPRVSRTTFRQYAERWVQTHTGEINSREAAERRLRLHAYPHIGSRPLGSFKPEHIRAWIAALEATVPAESHRRIIVGTVSAALSAAVDDGLLSKNPCRARTVQLPKAGKPRVVPWTAEQVFGVRAALPRRYQAAVDAGAGCGLRQGEIFGLAIDELDLEGGWLAVGHQLKRIRGKYVFALPKGGKVRDVPLPKAVATVLRDHTEECEPIAVTLPWRTPDGPLVTKRLIFSGAEGNHVRVSVFNDHHWKPALATAGIIPQAQPGERYASAREHGMHALRHFYASVLLDAGENIRALSQYLGHSDPGFTLRTYTHLMPSSEGRTRKAVDSLYLASSPQDHGPGTAQAA</sequence>
<name>D9XVL0_9ACTN</name>
<dbReference type="PANTHER" id="PTHR30349">
    <property type="entry name" value="PHAGE INTEGRASE-RELATED"/>
    <property type="match status" value="1"/>
</dbReference>
<dbReference type="PROSITE" id="PS51898">
    <property type="entry name" value="TYR_RECOMBINASE"/>
    <property type="match status" value="1"/>
</dbReference>
<dbReference type="PROSITE" id="PS51900">
    <property type="entry name" value="CB"/>
    <property type="match status" value="1"/>
</dbReference>
<dbReference type="Pfam" id="PF00589">
    <property type="entry name" value="Phage_integrase"/>
    <property type="match status" value="1"/>
</dbReference>
<dbReference type="HOGENOM" id="CLU_027562_17_5_11"/>
<keyword evidence="8" id="KW-1185">Reference proteome</keyword>
<dbReference type="Gene3D" id="1.10.443.10">
    <property type="entry name" value="Intergrase catalytic core"/>
    <property type="match status" value="1"/>
</dbReference>
<feature type="domain" description="Core-binding (CB)" evidence="6">
    <location>
        <begin position="97"/>
        <end position="177"/>
    </location>
</feature>
<dbReference type="PANTHER" id="PTHR30349:SF64">
    <property type="entry name" value="PROPHAGE INTEGRASE INTD-RELATED"/>
    <property type="match status" value="1"/>
</dbReference>
<evidence type="ECO:0000256" key="3">
    <source>
        <dbReference type="ARBA" id="ARBA00023172"/>
    </source>
</evidence>
<evidence type="ECO:0000256" key="1">
    <source>
        <dbReference type="ARBA" id="ARBA00008857"/>
    </source>
</evidence>
<dbReference type="Gene3D" id="1.10.150.130">
    <property type="match status" value="1"/>
</dbReference>
<evidence type="ECO:0000313" key="8">
    <source>
        <dbReference type="Proteomes" id="UP000002968"/>
    </source>
</evidence>
<dbReference type="eggNOG" id="COG0582">
    <property type="taxonomic scope" value="Bacteria"/>
</dbReference>
<dbReference type="AlphaFoldDB" id="D9XVL0"/>
<gene>
    <name evidence="7" type="ORF">SSRG_03707</name>
</gene>
<dbReference type="EMBL" id="GG657758">
    <property type="protein sequence ID" value="EFL40903.1"/>
    <property type="molecule type" value="Genomic_DNA"/>
</dbReference>
<dbReference type="InterPro" id="IPR013762">
    <property type="entry name" value="Integrase-like_cat_sf"/>
</dbReference>
<reference evidence="7" key="1">
    <citation type="submission" date="2009-02" db="EMBL/GenBank/DDBJ databases">
        <title>Annotation of Streptomyces griseoflavus strain Tu4000.</title>
        <authorList>
            <consortium name="The Broad Institute Genome Sequencing Platform"/>
            <consortium name="Broad Institute Microbial Sequencing Center"/>
            <person name="Fischbach M."/>
            <person name="Godfrey P."/>
            <person name="Ward D."/>
            <person name="Young S."/>
            <person name="Zeng Q."/>
            <person name="Koehrsen M."/>
            <person name="Alvarado L."/>
            <person name="Berlin A.M."/>
            <person name="Bochicchio J."/>
            <person name="Borenstein D."/>
            <person name="Chapman S.B."/>
            <person name="Chen Z."/>
            <person name="Engels R."/>
            <person name="Freedman E."/>
            <person name="Gellesch M."/>
            <person name="Goldberg J."/>
            <person name="Griggs A."/>
            <person name="Gujja S."/>
            <person name="Heilman E.R."/>
            <person name="Heiman D.I."/>
            <person name="Hepburn T.A."/>
            <person name="Howarth C."/>
            <person name="Jen D."/>
            <person name="Larson L."/>
            <person name="Lewis B."/>
            <person name="Mehta T."/>
            <person name="Park D."/>
            <person name="Pearson M."/>
            <person name="Richards J."/>
            <person name="Roberts A."/>
            <person name="Saif S."/>
            <person name="Shea T.D."/>
            <person name="Shenoy N."/>
            <person name="Sisk P."/>
            <person name="Stolte C."/>
            <person name="Sykes S.N."/>
            <person name="Thomson T."/>
            <person name="Walk T."/>
            <person name="White J."/>
            <person name="Yandava C."/>
            <person name="Straight P."/>
            <person name="Clardy J."/>
            <person name="Hung D."/>
            <person name="Kolter R."/>
            <person name="Mekalanos J."/>
            <person name="Walker S."/>
            <person name="Walsh C.T."/>
            <person name="Wieland-Brown L.C."/>
            <person name="Haas B."/>
            <person name="Nusbaum C."/>
            <person name="Birren B."/>
        </authorList>
    </citation>
    <scope>NUCLEOTIDE SEQUENCE [LARGE SCALE GENOMIC DNA]</scope>
    <source>
        <strain evidence="7">Tu4000</strain>
    </source>
</reference>
<dbReference type="InterPro" id="IPR002104">
    <property type="entry name" value="Integrase_catalytic"/>
</dbReference>
<accession>D9XVL0</accession>
<evidence type="ECO:0000259" key="6">
    <source>
        <dbReference type="PROSITE" id="PS51900"/>
    </source>
</evidence>
<evidence type="ECO:0000259" key="5">
    <source>
        <dbReference type="PROSITE" id="PS51898"/>
    </source>
</evidence>
<dbReference type="InterPro" id="IPR011010">
    <property type="entry name" value="DNA_brk_join_enz"/>
</dbReference>
<evidence type="ECO:0000256" key="2">
    <source>
        <dbReference type="ARBA" id="ARBA00023125"/>
    </source>
</evidence>
<organism evidence="7 8">
    <name type="scientific">Streptomyces griseoflavus Tu4000</name>
    <dbReference type="NCBI Taxonomy" id="467200"/>
    <lineage>
        <taxon>Bacteria</taxon>
        <taxon>Bacillati</taxon>
        <taxon>Actinomycetota</taxon>
        <taxon>Actinomycetes</taxon>
        <taxon>Kitasatosporales</taxon>
        <taxon>Streptomycetaceae</taxon>
        <taxon>Streptomyces</taxon>
    </lineage>
</organism>
<protein>
    <submittedName>
        <fullName evidence="7">TraSA:integrase fusion protein</fullName>
    </submittedName>
</protein>